<dbReference type="AlphaFoldDB" id="A0AA88P2A0"/>
<feature type="compositionally biased region" description="Basic and acidic residues" evidence="2">
    <location>
        <begin position="179"/>
        <end position="192"/>
    </location>
</feature>
<proteinExistence type="predicted"/>
<feature type="region of interest" description="Disordered" evidence="2">
    <location>
        <begin position="159"/>
        <end position="192"/>
    </location>
</feature>
<keyword evidence="1" id="KW-0727">SH2 domain</keyword>
<dbReference type="GO" id="GO:0005737">
    <property type="term" value="C:cytoplasm"/>
    <property type="evidence" value="ECO:0007669"/>
    <property type="project" value="TreeGrafter"/>
</dbReference>
<feature type="compositionally biased region" description="Polar residues" evidence="2">
    <location>
        <begin position="101"/>
        <end position="121"/>
    </location>
</feature>
<name>A0AA88P2A0_9TELE</name>
<evidence type="ECO:0000256" key="1">
    <source>
        <dbReference type="ARBA" id="ARBA00022999"/>
    </source>
</evidence>
<dbReference type="EMBL" id="JAUYZG010000022">
    <property type="protein sequence ID" value="KAK2872827.1"/>
    <property type="molecule type" value="Genomic_DNA"/>
</dbReference>
<evidence type="ECO:0000313" key="4">
    <source>
        <dbReference type="Proteomes" id="UP001187343"/>
    </source>
</evidence>
<dbReference type="PANTHER" id="PTHR14388">
    <property type="entry name" value="T CELL-SPECIFIC ADAPTER PROTEIN TSAD"/>
    <property type="match status" value="1"/>
</dbReference>
<feature type="compositionally biased region" description="Pro residues" evidence="2">
    <location>
        <begin position="338"/>
        <end position="347"/>
    </location>
</feature>
<accession>A0AA88P2A0</accession>
<feature type="region of interest" description="Disordered" evidence="2">
    <location>
        <begin position="214"/>
        <end position="249"/>
    </location>
</feature>
<sequence length="422" mass="47244">MLQQILNDMYIDPDVLDALNDEQKKTLFLKMREEQVRRWKEREEKLEREPLKPKPKTANSKSVSWLLGRDGDVQVIVIGEMDELKSKIIYSGFGERKTASVLNNSHNQPSTLKSNLINRTSAEPVRSGRENLPPKAHSGFQLNFKDNSDKELRTLAPPQMPVNEEKPSAALENVSHQPQESKEEAESGHSEDDSALLSSICYRAHSRSCLLTPSALSRPGYMDTEDRMTNQLPDTSRLHPQDTPKPQMNRGDFRVVAASKRAFSVDVGSEVAEESCLGRGRVAQLMKTFSVSSESQTPPRGNKPPIPEKPSHLSLRPSPSLRDVGKLFPGKCGRPLANRPPPNPPAKPGHCRQGPPMSNKKGPLLLLRRREDETDASVFLSLRLSSDAHRRKKKKEREERKQSVAFWGVPPPTPSSTPEEPC</sequence>
<evidence type="ECO:0008006" key="5">
    <source>
        <dbReference type="Google" id="ProtNLM"/>
    </source>
</evidence>
<reference evidence="3" key="1">
    <citation type="submission" date="2023-08" db="EMBL/GenBank/DDBJ databases">
        <title>Chromosome-level Genome Assembly of mud carp (Cirrhinus molitorella).</title>
        <authorList>
            <person name="Liu H."/>
        </authorList>
    </citation>
    <scope>NUCLEOTIDE SEQUENCE</scope>
    <source>
        <strain evidence="3">Prfri</strain>
        <tissue evidence="3">Muscle</tissue>
    </source>
</reference>
<keyword evidence="4" id="KW-1185">Reference proteome</keyword>
<organism evidence="3 4">
    <name type="scientific">Cirrhinus molitorella</name>
    <name type="common">mud carp</name>
    <dbReference type="NCBI Taxonomy" id="172907"/>
    <lineage>
        <taxon>Eukaryota</taxon>
        <taxon>Metazoa</taxon>
        <taxon>Chordata</taxon>
        <taxon>Craniata</taxon>
        <taxon>Vertebrata</taxon>
        <taxon>Euteleostomi</taxon>
        <taxon>Actinopterygii</taxon>
        <taxon>Neopterygii</taxon>
        <taxon>Teleostei</taxon>
        <taxon>Ostariophysi</taxon>
        <taxon>Cypriniformes</taxon>
        <taxon>Cyprinidae</taxon>
        <taxon>Labeoninae</taxon>
        <taxon>Labeonini</taxon>
        <taxon>Cirrhinus</taxon>
    </lineage>
</organism>
<feature type="compositionally biased region" description="Low complexity" evidence="2">
    <location>
        <begin position="312"/>
        <end position="322"/>
    </location>
</feature>
<evidence type="ECO:0000256" key="2">
    <source>
        <dbReference type="SAM" id="MobiDB-lite"/>
    </source>
</evidence>
<feature type="region of interest" description="Disordered" evidence="2">
    <location>
        <begin position="289"/>
        <end position="422"/>
    </location>
</feature>
<feature type="region of interest" description="Disordered" evidence="2">
    <location>
        <begin position="101"/>
        <end position="143"/>
    </location>
</feature>
<comment type="caution">
    <text evidence="3">The sequence shown here is derived from an EMBL/GenBank/DDBJ whole genome shotgun (WGS) entry which is preliminary data.</text>
</comment>
<evidence type="ECO:0000313" key="3">
    <source>
        <dbReference type="EMBL" id="KAK2872827.1"/>
    </source>
</evidence>
<gene>
    <name evidence="3" type="ORF">Q8A67_022724</name>
</gene>
<dbReference type="Proteomes" id="UP001187343">
    <property type="component" value="Unassembled WGS sequence"/>
</dbReference>
<dbReference type="PANTHER" id="PTHR14388:SF5">
    <property type="entry name" value="SH2 DOMAIN-CONTAINING PROTEIN 4A"/>
    <property type="match status" value="1"/>
</dbReference>
<protein>
    <recommendedName>
        <fullName evidence="5">SH2 domain containing 4A</fullName>
    </recommendedName>
</protein>
<feature type="compositionally biased region" description="Polar residues" evidence="2">
    <location>
        <begin position="289"/>
        <end position="299"/>
    </location>
</feature>